<evidence type="ECO:0000259" key="5">
    <source>
        <dbReference type="SMART" id="SM00829"/>
    </source>
</evidence>
<keyword evidence="2 4" id="KW-0862">Zinc</keyword>
<proteinExistence type="inferred from homology"/>
<dbReference type="Proteomes" id="UP000234845">
    <property type="component" value="Unassembled WGS sequence"/>
</dbReference>
<keyword evidence="3" id="KW-0560">Oxidoreductase</keyword>
<dbReference type="Pfam" id="PF08240">
    <property type="entry name" value="ADH_N"/>
    <property type="match status" value="1"/>
</dbReference>
<dbReference type="AlphaFoldDB" id="A0A2N5Y0B2"/>
<dbReference type="GO" id="GO:0016616">
    <property type="term" value="F:oxidoreductase activity, acting on the CH-OH group of donors, NAD or NADP as acceptor"/>
    <property type="evidence" value="ECO:0007669"/>
    <property type="project" value="UniProtKB-ARBA"/>
</dbReference>
<name>A0A2N5Y0B2_9GAMM</name>
<dbReference type="Gene3D" id="3.40.50.720">
    <property type="entry name" value="NAD(P)-binding Rossmann-like Domain"/>
    <property type="match status" value="1"/>
</dbReference>
<evidence type="ECO:0000256" key="4">
    <source>
        <dbReference type="RuleBase" id="RU361277"/>
    </source>
</evidence>
<dbReference type="InterPro" id="IPR011032">
    <property type="entry name" value="GroES-like_sf"/>
</dbReference>
<keyword evidence="1 4" id="KW-0479">Metal-binding</keyword>
<dbReference type="Pfam" id="PF00107">
    <property type="entry name" value="ADH_zinc_N"/>
    <property type="match status" value="1"/>
</dbReference>
<dbReference type="InterPro" id="IPR020843">
    <property type="entry name" value="ER"/>
</dbReference>
<dbReference type="SUPFAM" id="SSF50129">
    <property type="entry name" value="GroES-like"/>
    <property type="match status" value="1"/>
</dbReference>
<dbReference type="InterPro" id="IPR050129">
    <property type="entry name" value="Zn_alcohol_dh"/>
</dbReference>
<dbReference type="RefSeq" id="WP_101522072.1">
    <property type="nucleotide sequence ID" value="NZ_PKLZ01000010.1"/>
</dbReference>
<evidence type="ECO:0000256" key="1">
    <source>
        <dbReference type="ARBA" id="ARBA00022723"/>
    </source>
</evidence>
<dbReference type="PANTHER" id="PTHR43401">
    <property type="entry name" value="L-THREONINE 3-DEHYDROGENASE"/>
    <property type="match status" value="1"/>
</dbReference>
<comment type="cofactor">
    <cofactor evidence="4">
        <name>Zn(2+)</name>
        <dbReference type="ChEBI" id="CHEBI:29105"/>
    </cofactor>
</comment>
<dbReference type="PANTHER" id="PTHR43401:SF2">
    <property type="entry name" value="L-THREONINE 3-DEHYDROGENASE"/>
    <property type="match status" value="1"/>
</dbReference>
<dbReference type="EMBL" id="PKLZ01000010">
    <property type="protein sequence ID" value="PLW81789.1"/>
    <property type="molecule type" value="Genomic_DNA"/>
</dbReference>
<gene>
    <name evidence="6" type="ORF">CWI75_13655</name>
</gene>
<dbReference type="InterPro" id="IPR013154">
    <property type="entry name" value="ADH-like_N"/>
</dbReference>
<evidence type="ECO:0000256" key="3">
    <source>
        <dbReference type="ARBA" id="ARBA00023002"/>
    </source>
</evidence>
<dbReference type="SUPFAM" id="SSF51735">
    <property type="entry name" value="NAD(P)-binding Rossmann-fold domains"/>
    <property type="match status" value="1"/>
</dbReference>
<comment type="similarity">
    <text evidence="4">Belongs to the zinc-containing alcohol dehydrogenase family.</text>
</comment>
<evidence type="ECO:0000313" key="7">
    <source>
        <dbReference type="Proteomes" id="UP000234845"/>
    </source>
</evidence>
<evidence type="ECO:0000256" key="2">
    <source>
        <dbReference type="ARBA" id="ARBA00022833"/>
    </source>
</evidence>
<dbReference type="GO" id="GO:0008270">
    <property type="term" value="F:zinc ion binding"/>
    <property type="evidence" value="ECO:0007669"/>
    <property type="project" value="InterPro"/>
</dbReference>
<dbReference type="InterPro" id="IPR002328">
    <property type="entry name" value="ADH_Zn_CS"/>
</dbReference>
<accession>A0A2N5Y0B2</accession>
<comment type="caution">
    <text evidence="6">The sequence shown here is derived from an EMBL/GenBank/DDBJ whole genome shotgun (WGS) entry which is preliminary data.</text>
</comment>
<evidence type="ECO:0000313" key="6">
    <source>
        <dbReference type="EMBL" id="PLW81789.1"/>
    </source>
</evidence>
<feature type="domain" description="Enoyl reductase (ER)" evidence="5">
    <location>
        <begin position="10"/>
        <end position="349"/>
    </location>
</feature>
<reference evidence="7" key="1">
    <citation type="submission" date="2017-11" db="EMBL/GenBank/DDBJ databases">
        <title>The draft genome sequence of Chromatocurvus sp. F02.</title>
        <authorList>
            <person name="Du Z.-J."/>
            <person name="Chang Y.-Q."/>
        </authorList>
    </citation>
    <scope>NUCLEOTIDE SEQUENCE [LARGE SCALE GENOMIC DNA]</scope>
    <source>
        <strain evidence="7">F02</strain>
    </source>
</reference>
<organism evidence="6 7">
    <name type="scientific">Kineobactrum sediminis</name>
    <dbReference type="NCBI Taxonomy" id="1905677"/>
    <lineage>
        <taxon>Bacteria</taxon>
        <taxon>Pseudomonadati</taxon>
        <taxon>Pseudomonadota</taxon>
        <taxon>Gammaproteobacteria</taxon>
        <taxon>Cellvibrionales</taxon>
        <taxon>Halieaceae</taxon>
        <taxon>Kineobactrum</taxon>
    </lineage>
</organism>
<dbReference type="OrthoDB" id="9773078at2"/>
<protein>
    <submittedName>
        <fullName evidence="6">Alcohol dehydrogenase</fullName>
    </submittedName>
</protein>
<dbReference type="SMART" id="SM00829">
    <property type="entry name" value="PKS_ER"/>
    <property type="match status" value="1"/>
</dbReference>
<dbReference type="InterPro" id="IPR036291">
    <property type="entry name" value="NAD(P)-bd_dom_sf"/>
</dbReference>
<dbReference type="Gene3D" id="3.90.180.10">
    <property type="entry name" value="Medium-chain alcohol dehydrogenases, catalytic domain"/>
    <property type="match status" value="1"/>
</dbReference>
<dbReference type="PROSITE" id="PS00059">
    <property type="entry name" value="ADH_ZINC"/>
    <property type="match status" value="1"/>
</dbReference>
<keyword evidence="7" id="KW-1185">Reference proteome</keyword>
<sequence length="352" mass="36998">MRSMKAAVLRAANDIVIDEVAVPEIGPKDVLIKVSLCGICGSDIHSFTTGMFVEPGQIMGHEFSGTVHEVGSEVEGLQPGDRVTGFSAGVCGECEACQRDEPLLCAALFQNSTGYGRPGAFAEYVKIENAVLGESVHHLSDQMDNVMGAMVEPVSIGVSAVAQARIGPGDRVVVLGAGMIGNACLQAAKAAGAAEVIVVEVSDTRLRLAKECGADDVFDARTGDALRWVMDKFGEAPYHYHVGGNADVVLEAAGHPTTIKQAFEMVRPGGRICFVGLPEGEVPLDITKIVHKMPYIVGSLGGDFVAAIEAISAGKIQPSALVTHRFPLDDIANAFQQQLKANDSVKVMIEVG</sequence>
<dbReference type="InterPro" id="IPR013149">
    <property type="entry name" value="ADH-like_C"/>
</dbReference>